<dbReference type="AlphaFoldDB" id="A0A538UCS1"/>
<organism evidence="3 4">
    <name type="scientific">Eiseniibacteriota bacterium</name>
    <dbReference type="NCBI Taxonomy" id="2212470"/>
    <lineage>
        <taxon>Bacteria</taxon>
        <taxon>Candidatus Eiseniibacteriota</taxon>
    </lineage>
</organism>
<evidence type="ECO:0000256" key="2">
    <source>
        <dbReference type="SAM" id="Phobius"/>
    </source>
</evidence>
<feature type="transmembrane region" description="Helical" evidence="2">
    <location>
        <begin position="303"/>
        <end position="322"/>
    </location>
</feature>
<feature type="transmembrane region" description="Helical" evidence="2">
    <location>
        <begin position="171"/>
        <end position="194"/>
    </location>
</feature>
<comment type="caution">
    <text evidence="3">The sequence shown here is derived from an EMBL/GenBank/DDBJ whole genome shotgun (WGS) entry which is preliminary data.</text>
</comment>
<feature type="transmembrane region" description="Helical" evidence="2">
    <location>
        <begin position="200"/>
        <end position="215"/>
    </location>
</feature>
<protein>
    <submittedName>
        <fullName evidence="3">DUF2079 domain-containing protein</fullName>
    </submittedName>
</protein>
<keyword evidence="2" id="KW-1133">Transmembrane helix</keyword>
<dbReference type="Pfam" id="PF09852">
    <property type="entry name" value="DUF2079"/>
    <property type="match status" value="1"/>
</dbReference>
<feature type="transmembrane region" description="Helical" evidence="2">
    <location>
        <begin position="222"/>
        <end position="243"/>
    </location>
</feature>
<keyword evidence="2" id="KW-0812">Transmembrane</keyword>
<keyword evidence="2" id="KW-0472">Membrane</keyword>
<evidence type="ECO:0000313" key="3">
    <source>
        <dbReference type="EMBL" id="TMQ73708.1"/>
    </source>
</evidence>
<dbReference type="Proteomes" id="UP000319771">
    <property type="component" value="Unassembled WGS sequence"/>
</dbReference>
<sequence>MPKAPRRAPVQPRPGPAASAPRAAPSRTTLAALAALIATYAVVYGVVAVVKYRYYLFIDIDLPIFVQATDQALRGSLFSSIRGMVWLGDHVSLVLFVLAPLYALFRHPLTLLLIQCVTLALGAWPVFALARRELQHDGLSLVCAALYLLYPALGYCNLFEFHPEALATTTLLATIGALAASRFVPMVVFAILSLACKEDVALPVGILGLMALLTGRSRRPGLTLIGLALGSLVLSFGVIRPALSSAAAEYGRMYGRWGAGPVQIAGHLLAHPFEAVRAFFDTPGDPGDAALKRAYWPQMLGPFLFLPLLSPGTLVVALPVLAEHFLSYRNEQHWMLFQYTALVTPVMAAAAVRGYATLVRRISGAPITAAVMARPGRARSAAFAIAGAALAASLLCNLLYGPLLRRGWLAVPQSSETRWPNAFDRTLRPYRDRMVARVPKTGGVVAAFEFLARLASRPETHSIHHIYTGYYTFSRQPYPVPTGVVAMLADIGDQRLADYVGPNTAVRLRQLMDQNRLRPADAAGDLLLLTREPADTVELVRVGAPPAAVPRRVVFDGQLAFTGSTMLDSATTAGGLLPIQTTWRRIARPDRYFVVQFVVRDAVGEPRFSLLRHLGYLLYPEAIWPADTTVRETYRMIVPNHLPPGAYSLGLRVLWWRTSDDYTVSKSDDPRLAGTKELVDLGRFTVTEPPHR</sequence>
<name>A0A538UCS1_UNCEI</name>
<feature type="transmembrane region" description="Helical" evidence="2">
    <location>
        <begin position="381"/>
        <end position="400"/>
    </location>
</feature>
<feature type="transmembrane region" description="Helical" evidence="2">
    <location>
        <begin position="83"/>
        <end position="102"/>
    </location>
</feature>
<proteinExistence type="predicted"/>
<dbReference type="EMBL" id="VBPB01000049">
    <property type="protein sequence ID" value="TMQ73708.1"/>
    <property type="molecule type" value="Genomic_DNA"/>
</dbReference>
<evidence type="ECO:0000256" key="1">
    <source>
        <dbReference type="SAM" id="MobiDB-lite"/>
    </source>
</evidence>
<feature type="transmembrane region" description="Helical" evidence="2">
    <location>
        <begin position="30"/>
        <end position="50"/>
    </location>
</feature>
<evidence type="ECO:0000313" key="4">
    <source>
        <dbReference type="Proteomes" id="UP000319771"/>
    </source>
</evidence>
<accession>A0A538UCS1</accession>
<feature type="transmembrane region" description="Helical" evidence="2">
    <location>
        <begin position="139"/>
        <end position="159"/>
    </location>
</feature>
<feature type="region of interest" description="Disordered" evidence="1">
    <location>
        <begin position="1"/>
        <end position="23"/>
    </location>
</feature>
<dbReference type="InterPro" id="IPR018650">
    <property type="entry name" value="STSV1_Orf64"/>
</dbReference>
<gene>
    <name evidence="3" type="ORF">E6K81_03380</name>
</gene>
<feature type="transmembrane region" description="Helical" evidence="2">
    <location>
        <begin position="109"/>
        <end position="127"/>
    </location>
</feature>
<feature type="transmembrane region" description="Helical" evidence="2">
    <location>
        <begin position="334"/>
        <end position="356"/>
    </location>
</feature>
<reference evidence="3 4" key="1">
    <citation type="journal article" date="2019" name="Nat. Microbiol.">
        <title>Mediterranean grassland soil C-N compound turnover is dependent on rainfall and depth, and is mediated by genomically divergent microorganisms.</title>
        <authorList>
            <person name="Diamond S."/>
            <person name="Andeer P.F."/>
            <person name="Li Z."/>
            <person name="Crits-Christoph A."/>
            <person name="Burstein D."/>
            <person name="Anantharaman K."/>
            <person name="Lane K.R."/>
            <person name="Thomas B.C."/>
            <person name="Pan C."/>
            <person name="Northen T.R."/>
            <person name="Banfield J.F."/>
        </authorList>
    </citation>
    <scope>NUCLEOTIDE SEQUENCE [LARGE SCALE GENOMIC DNA]</scope>
    <source>
        <strain evidence="3">WS_11</strain>
    </source>
</reference>